<organism evidence="4 5">
    <name type="scientific">Capsicum baccatum</name>
    <name type="common">Peruvian pepper</name>
    <dbReference type="NCBI Taxonomy" id="33114"/>
    <lineage>
        <taxon>Eukaryota</taxon>
        <taxon>Viridiplantae</taxon>
        <taxon>Streptophyta</taxon>
        <taxon>Embryophyta</taxon>
        <taxon>Tracheophyta</taxon>
        <taxon>Spermatophyta</taxon>
        <taxon>Magnoliopsida</taxon>
        <taxon>eudicotyledons</taxon>
        <taxon>Gunneridae</taxon>
        <taxon>Pentapetalae</taxon>
        <taxon>asterids</taxon>
        <taxon>lamiids</taxon>
        <taxon>Solanales</taxon>
        <taxon>Solanaceae</taxon>
        <taxon>Solanoideae</taxon>
        <taxon>Capsiceae</taxon>
        <taxon>Capsicum</taxon>
    </lineage>
</organism>
<reference evidence="5" key="2">
    <citation type="journal article" date="2017" name="J. Anim. Genet.">
        <title>Multiple reference genome sequences of hot pepper reveal the massive evolution of plant disease resistance genes by retroduplication.</title>
        <authorList>
            <person name="Kim S."/>
            <person name="Park J."/>
            <person name="Yeom S.-I."/>
            <person name="Kim Y.-M."/>
            <person name="Seo E."/>
            <person name="Kim K.-T."/>
            <person name="Kim M.-S."/>
            <person name="Lee J.M."/>
            <person name="Cheong K."/>
            <person name="Shin H.-S."/>
            <person name="Kim S.-B."/>
            <person name="Han K."/>
            <person name="Lee J."/>
            <person name="Park M."/>
            <person name="Lee H.-A."/>
            <person name="Lee H.-Y."/>
            <person name="Lee Y."/>
            <person name="Oh S."/>
            <person name="Lee J.H."/>
            <person name="Choi E."/>
            <person name="Choi E."/>
            <person name="Lee S.E."/>
            <person name="Jeon J."/>
            <person name="Kim H."/>
            <person name="Choi G."/>
            <person name="Song H."/>
            <person name="Lee J."/>
            <person name="Lee S.-C."/>
            <person name="Kwon J.-K."/>
            <person name="Lee H.-Y."/>
            <person name="Koo N."/>
            <person name="Hong Y."/>
            <person name="Kim R.W."/>
            <person name="Kang W.-H."/>
            <person name="Huh J.H."/>
            <person name="Kang B.-C."/>
            <person name="Yang T.-J."/>
            <person name="Lee Y.-H."/>
            <person name="Bennetzen J.L."/>
            <person name="Choi D."/>
        </authorList>
    </citation>
    <scope>NUCLEOTIDE SEQUENCE [LARGE SCALE GENOMIC DNA]</scope>
    <source>
        <strain evidence="5">cv. PBC81</strain>
    </source>
</reference>
<dbReference type="EMBL" id="MLFT02000011">
    <property type="protein sequence ID" value="PHT33656.1"/>
    <property type="molecule type" value="Genomic_DNA"/>
</dbReference>
<dbReference type="FunFam" id="3.40.50.1820:FF:000025">
    <property type="entry name" value="putative methylesterase 11, chloroplastic"/>
    <property type="match status" value="1"/>
</dbReference>
<dbReference type="SUPFAM" id="SSF53474">
    <property type="entry name" value="alpha/beta-Hydrolases"/>
    <property type="match status" value="1"/>
</dbReference>
<dbReference type="InterPro" id="IPR000073">
    <property type="entry name" value="AB_hydrolase_1"/>
</dbReference>
<dbReference type="PANTHER" id="PTHR10992:SF1023">
    <property type="entry name" value="METHYLESTERASE 11, CHLOROPLASTIC ISOFORM X1"/>
    <property type="match status" value="1"/>
</dbReference>
<evidence type="ECO:0000256" key="1">
    <source>
        <dbReference type="ARBA" id="ARBA00022801"/>
    </source>
</evidence>
<feature type="region of interest" description="Disordered" evidence="2">
    <location>
        <begin position="68"/>
        <end position="120"/>
    </location>
</feature>
<dbReference type="InterPro" id="IPR029058">
    <property type="entry name" value="AB_hydrolase_fold"/>
</dbReference>
<evidence type="ECO:0000259" key="3">
    <source>
        <dbReference type="Pfam" id="PF12697"/>
    </source>
</evidence>
<accession>A0A2G2VKZ5</accession>
<dbReference type="GO" id="GO:0009696">
    <property type="term" value="P:salicylic acid metabolic process"/>
    <property type="evidence" value="ECO:0007669"/>
    <property type="project" value="TreeGrafter"/>
</dbReference>
<dbReference type="Proteomes" id="UP000224567">
    <property type="component" value="Unassembled WGS sequence"/>
</dbReference>
<proteinExistence type="predicted"/>
<dbReference type="GO" id="GO:0080030">
    <property type="term" value="F:methyl indole-3-acetate esterase activity"/>
    <property type="evidence" value="ECO:0007669"/>
    <property type="project" value="TreeGrafter"/>
</dbReference>
<comment type="caution">
    <text evidence="4">The sequence shown here is derived from an EMBL/GenBank/DDBJ whole genome shotgun (WGS) entry which is preliminary data.</text>
</comment>
<dbReference type="AlphaFoldDB" id="A0A2G2VKZ5"/>
<dbReference type="Gene3D" id="3.40.50.1820">
    <property type="entry name" value="alpha/beta hydrolase"/>
    <property type="match status" value="1"/>
</dbReference>
<dbReference type="OrthoDB" id="1263307at2759"/>
<keyword evidence="1" id="KW-0378">Hydrolase</keyword>
<feature type="domain" description="AB hydrolase-1" evidence="3">
    <location>
        <begin position="203"/>
        <end position="441"/>
    </location>
</feature>
<sequence>MGNSLACFSNKNQTKKIRKINKNSTIRSNRSSNGRVRHSVPPPPCISRSTSRKSDRIYPNSTRIIDHHEGNNNYFDGDNITRRSSNGRVHHSVPPPSCISRSTSRKSSRTIDHEGNNFDGDNYIREQARVAAALLLQHHQQNGTLSQFERSVSLKDTLTCSSRRQTRNIMPRTRARSLSDSFPQHLDFHHQGTNVEDLKNKHFVLVHGGGFGAWCWYKTTTLLKESGYQVDAIDLTGSGAHFFDSNNITTMSQYVKPLTDFLEKIDHDKKVILVGHDIGGACISYAMELYPSKVSAAIFVAAAMLKSGQSTLDIFSVQLGLNNLCQRAQIFRYENGKNNPPTAIDYDKSLLKEVLFNQTPAKDVELASVSMRQVPFGPLTEKLSLSTTNYGSIPRFYVKTRDDFAIPASLQEVMIDTNQPEQVFQIKGSDHSPFLSKPQALHKILVEISNIPSKMNLKTI</sequence>
<evidence type="ECO:0000256" key="2">
    <source>
        <dbReference type="SAM" id="MobiDB-lite"/>
    </source>
</evidence>
<reference evidence="4 5" key="1">
    <citation type="journal article" date="2017" name="Genome Biol.">
        <title>New reference genome sequences of hot pepper reveal the massive evolution of plant disease-resistance genes by retroduplication.</title>
        <authorList>
            <person name="Kim S."/>
            <person name="Park J."/>
            <person name="Yeom S.I."/>
            <person name="Kim Y.M."/>
            <person name="Seo E."/>
            <person name="Kim K.T."/>
            <person name="Kim M.S."/>
            <person name="Lee J.M."/>
            <person name="Cheong K."/>
            <person name="Shin H.S."/>
            <person name="Kim S.B."/>
            <person name="Han K."/>
            <person name="Lee J."/>
            <person name="Park M."/>
            <person name="Lee H.A."/>
            <person name="Lee H.Y."/>
            <person name="Lee Y."/>
            <person name="Oh S."/>
            <person name="Lee J.H."/>
            <person name="Choi E."/>
            <person name="Choi E."/>
            <person name="Lee S.E."/>
            <person name="Jeon J."/>
            <person name="Kim H."/>
            <person name="Choi G."/>
            <person name="Song H."/>
            <person name="Lee J."/>
            <person name="Lee S.C."/>
            <person name="Kwon J.K."/>
            <person name="Lee H.Y."/>
            <person name="Koo N."/>
            <person name="Hong Y."/>
            <person name="Kim R.W."/>
            <person name="Kang W.H."/>
            <person name="Huh J.H."/>
            <person name="Kang B.C."/>
            <person name="Yang T.J."/>
            <person name="Lee Y.H."/>
            <person name="Bennetzen J.L."/>
            <person name="Choi D."/>
        </authorList>
    </citation>
    <scope>NUCLEOTIDE SEQUENCE [LARGE SCALE GENOMIC DNA]</scope>
    <source>
        <strain evidence="5">cv. PBC81</strain>
    </source>
</reference>
<dbReference type="GO" id="GO:0080032">
    <property type="term" value="F:methyl jasmonate esterase activity"/>
    <property type="evidence" value="ECO:0007669"/>
    <property type="project" value="TreeGrafter"/>
</dbReference>
<protein>
    <submittedName>
        <fullName evidence="4">Methylesterase 11, chloroplastic</fullName>
    </submittedName>
</protein>
<evidence type="ECO:0000313" key="4">
    <source>
        <dbReference type="EMBL" id="PHT33656.1"/>
    </source>
</evidence>
<keyword evidence="5" id="KW-1185">Reference proteome</keyword>
<dbReference type="GO" id="GO:0009694">
    <property type="term" value="P:jasmonic acid metabolic process"/>
    <property type="evidence" value="ECO:0007669"/>
    <property type="project" value="TreeGrafter"/>
</dbReference>
<gene>
    <name evidence="4" type="ORF">CQW23_25456</name>
</gene>
<feature type="region of interest" description="Disordered" evidence="2">
    <location>
        <begin position="26"/>
        <end position="55"/>
    </location>
</feature>
<dbReference type="InterPro" id="IPR045889">
    <property type="entry name" value="MES/HNL"/>
</dbReference>
<dbReference type="GO" id="GO:0080031">
    <property type="term" value="F:methyl salicylate esterase activity"/>
    <property type="evidence" value="ECO:0007669"/>
    <property type="project" value="TreeGrafter"/>
</dbReference>
<feature type="compositionally biased region" description="Basic and acidic residues" evidence="2">
    <location>
        <begin position="109"/>
        <end position="120"/>
    </location>
</feature>
<dbReference type="PANTHER" id="PTHR10992">
    <property type="entry name" value="METHYLESTERASE FAMILY MEMBER"/>
    <property type="match status" value="1"/>
</dbReference>
<evidence type="ECO:0000313" key="5">
    <source>
        <dbReference type="Proteomes" id="UP000224567"/>
    </source>
</evidence>
<dbReference type="Pfam" id="PF12697">
    <property type="entry name" value="Abhydrolase_6"/>
    <property type="match status" value="1"/>
</dbReference>
<name>A0A2G2VKZ5_CAPBA</name>